<dbReference type="EMBL" id="MFIY01000044">
    <property type="protein sequence ID" value="OGF99698.1"/>
    <property type="molecule type" value="Genomic_DNA"/>
</dbReference>
<dbReference type="GO" id="GO:0051539">
    <property type="term" value="F:4 iron, 4 sulfur cluster binding"/>
    <property type="evidence" value="ECO:0007669"/>
    <property type="project" value="UniProtKB-KW"/>
</dbReference>
<accession>A0A1F5YHL9</accession>
<dbReference type="SUPFAM" id="SSF54862">
    <property type="entry name" value="4Fe-4S ferredoxins"/>
    <property type="match status" value="1"/>
</dbReference>
<dbReference type="InterPro" id="IPR050572">
    <property type="entry name" value="Fe-S_Ferredoxin"/>
</dbReference>
<dbReference type="InterPro" id="IPR045865">
    <property type="entry name" value="ACT-like_dom_sf"/>
</dbReference>
<evidence type="ECO:0000256" key="1">
    <source>
        <dbReference type="ARBA" id="ARBA00022485"/>
    </source>
</evidence>
<gene>
    <name evidence="6" type="ORF">A2Y99_01660</name>
</gene>
<sequence>MTRRLILNFPEKIVTKPITYRLIKDYDLQFNILRAQITADVTGKILIEIMGSKNKIEEGIKFLESEGVSIQEASKDIIIDKEQCIDCGVCISICITQSLMLDKETHKLIFDKDKCILCGLCQNCCPMDAIKLKV</sequence>
<protein>
    <recommendedName>
        <fullName evidence="5">4Fe-4S ferredoxin-type domain-containing protein</fullName>
    </recommendedName>
</protein>
<organism evidence="6 7">
    <name type="scientific">Candidatus Gottesmanbacteria bacterium RBG_13_37_7</name>
    <dbReference type="NCBI Taxonomy" id="1798369"/>
    <lineage>
        <taxon>Bacteria</taxon>
        <taxon>Candidatus Gottesmaniibacteriota</taxon>
    </lineage>
</organism>
<name>A0A1F5YHL9_9BACT</name>
<evidence type="ECO:0000313" key="6">
    <source>
        <dbReference type="EMBL" id="OGF99698.1"/>
    </source>
</evidence>
<proteinExistence type="predicted"/>
<evidence type="ECO:0000256" key="4">
    <source>
        <dbReference type="ARBA" id="ARBA00023014"/>
    </source>
</evidence>
<keyword evidence="4" id="KW-0411">Iron-sulfur</keyword>
<evidence type="ECO:0000313" key="7">
    <source>
        <dbReference type="Proteomes" id="UP000178230"/>
    </source>
</evidence>
<dbReference type="PANTHER" id="PTHR43687:SF4">
    <property type="entry name" value="BLR5484 PROTEIN"/>
    <property type="match status" value="1"/>
</dbReference>
<dbReference type="Gene3D" id="3.30.70.20">
    <property type="match status" value="1"/>
</dbReference>
<comment type="caution">
    <text evidence="6">The sequence shown here is derived from an EMBL/GenBank/DDBJ whole genome shotgun (WGS) entry which is preliminary data.</text>
</comment>
<dbReference type="InterPro" id="IPR018449">
    <property type="entry name" value="NIL_domain"/>
</dbReference>
<dbReference type="PROSITE" id="PS51379">
    <property type="entry name" value="4FE4S_FER_2"/>
    <property type="match status" value="2"/>
</dbReference>
<dbReference type="Proteomes" id="UP000178230">
    <property type="component" value="Unassembled WGS sequence"/>
</dbReference>
<dbReference type="Gene3D" id="3.30.70.260">
    <property type="match status" value="1"/>
</dbReference>
<evidence type="ECO:0000259" key="5">
    <source>
        <dbReference type="PROSITE" id="PS51379"/>
    </source>
</evidence>
<reference evidence="6 7" key="1">
    <citation type="journal article" date="2016" name="Nat. Commun.">
        <title>Thousands of microbial genomes shed light on interconnected biogeochemical processes in an aquifer system.</title>
        <authorList>
            <person name="Anantharaman K."/>
            <person name="Brown C.T."/>
            <person name="Hug L.A."/>
            <person name="Sharon I."/>
            <person name="Castelle C.J."/>
            <person name="Probst A.J."/>
            <person name="Thomas B.C."/>
            <person name="Singh A."/>
            <person name="Wilkins M.J."/>
            <person name="Karaoz U."/>
            <person name="Brodie E.L."/>
            <person name="Williams K.H."/>
            <person name="Hubbard S.S."/>
            <person name="Banfield J.F."/>
        </authorList>
    </citation>
    <scope>NUCLEOTIDE SEQUENCE [LARGE SCALE GENOMIC DNA]</scope>
</reference>
<dbReference type="GO" id="GO:0046872">
    <property type="term" value="F:metal ion binding"/>
    <property type="evidence" value="ECO:0007669"/>
    <property type="project" value="UniProtKB-KW"/>
</dbReference>
<dbReference type="Pfam" id="PF09383">
    <property type="entry name" value="NIL"/>
    <property type="match status" value="1"/>
</dbReference>
<evidence type="ECO:0000256" key="3">
    <source>
        <dbReference type="ARBA" id="ARBA00023004"/>
    </source>
</evidence>
<dbReference type="SMART" id="SM00930">
    <property type="entry name" value="NIL"/>
    <property type="match status" value="1"/>
</dbReference>
<dbReference type="InterPro" id="IPR017896">
    <property type="entry name" value="4Fe4S_Fe-S-bd"/>
</dbReference>
<keyword evidence="2" id="KW-0479">Metal-binding</keyword>
<dbReference type="PANTHER" id="PTHR43687">
    <property type="entry name" value="ADENYLYLSULFATE REDUCTASE, BETA SUBUNIT"/>
    <property type="match status" value="1"/>
</dbReference>
<keyword evidence="3" id="KW-0408">Iron</keyword>
<evidence type="ECO:0000256" key="2">
    <source>
        <dbReference type="ARBA" id="ARBA00022723"/>
    </source>
</evidence>
<dbReference type="Pfam" id="PF14697">
    <property type="entry name" value="Fer4_21"/>
    <property type="match status" value="1"/>
</dbReference>
<dbReference type="AlphaFoldDB" id="A0A1F5YHL9"/>
<feature type="domain" description="4Fe-4S ferredoxin-type" evidence="5">
    <location>
        <begin position="106"/>
        <end position="134"/>
    </location>
</feature>
<feature type="domain" description="4Fe-4S ferredoxin-type" evidence="5">
    <location>
        <begin position="75"/>
        <end position="104"/>
    </location>
</feature>
<keyword evidence="1" id="KW-0004">4Fe-4S</keyword>
<dbReference type="SUPFAM" id="SSF55021">
    <property type="entry name" value="ACT-like"/>
    <property type="match status" value="1"/>
</dbReference>